<dbReference type="FunFam" id="1.10.510.10:FF:000210">
    <property type="entry name" value="Non-specific serine/threonine protein kinase"/>
    <property type="match status" value="1"/>
</dbReference>
<feature type="domain" description="Cyclic nucleotide-binding" evidence="11">
    <location>
        <begin position="474"/>
        <end position="506"/>
    </location>
</feature>
<sequence>MSQGAPKKSYIAGPSNAQAEDDLISYVERAYSLLMSANMKALRLIMTKLDKNPTEEGFTIMMGEVDGVFDHFNTHQMAIIKQSINAFLEGGSMDLSELQRLNDEQDDLARDLELVIDSSIPEEHSSPQPAPPPQGPQPNRTSQSKPTGAAPSPDSGNKTRKWSNTWKATVSSALNTRRRQRIRDRAVRKVALGPLQVVPKSDATKEHLRGILSTHYLLGDLDYDLQEEIINAFQDVRVTPGTEIIKQGDVADNFYIIDVGDFDILDQKGNDQAILLRTKTSGDSLGELALMYDAKRNVTARATTNALLWAVNRAEFKSILARHLSGSPVAQVLRETPAFKRLATRDIVKLSSGCTVLKFTRGQSIIKAGATMDKVYVIQDGQVRMTWGATVGNAMPGRGAIGGETLALLDRLEILGEAVVLNDDLTSSWNFNAAADQTEIICLPRTLFTREVLNAIRKSLQIQLCSIGLQRVPAFLELNSEQIIQLAQKLTEANYPRGEEITRYGDTLGAEARIYVVQMGLVSLHKGPVDLNLLRVDPKNRPASFNTKNSVSGAPMINNNNANKPPGARVGSPEPNSPSSSGSPASSSSPTSTSPNGKSSAEAPVLPVQDRKSLERDRRAMSVMQVGTGPAAWTFPTYGVFGDECLQNSVKNDHHKASYYATTIAESTPGAIVLSITLADVISVLGPIQDVLSRISNLKNLRKVKYLEFLTGSELDKLSTSLGLRILRPGEAVYKAGEPGDRLYIVKRGTVTEVMQNAKGPEPLILGKGAVFGEDALMSNEPRLITIVAGPAEPPFASGAELFYLDRAVVEAQLGSLIELNEIRRREAEKRGLVKSITFAELQEIGLLGTGLFGKVKLVYSRKTKEHYALKCVSKAKVVRMNEEEHLRNEKMYMAELDHPFINKLIRTYKDQTHVYLLEELTPGRELFLFLQRVGRLQEWEAAFYAGGVLLALEYMHGKGIAYRDLKPENTLIAENGYPKLIDMGFAKRLYNRRTYSMCGTPDYMAPEIIKRQGHGKGVDYWALGCMIFEMITNTSPFNNGNDPPQIVFQKVVEGKMKFPPYMSANAVDIVRKLLDPNPETRLGNHKAGVAEIKEHPFFTKEINFQLLIRQREEAPMVPPKIADYRILCIPDDANEKPEPQIANPTNWDDVF</sequence>
<dbReference type="PROSITE" id="PS50011">
    <property type="entry name" value="PROTEIN_KINASE_DOM"/>
    <property type="match status" value="1"/>
</dbReference>
<dbReference type="InterPro" id="IPR000595">
    <property type="entry name" value="cNMP-bd_dom"/>
</dbReference>
<dbReference type="PROSITE" id="PS00107">
    <property type="entry name" value="PROTEIN_KINASE_ATP"/>
    <property type="match status" value="1"/>
</dbReference>
<dbReference type="Pfam" id="PF00069">
    <property type="entry name" value="Pkinase"/>
    <property type="match status" value="1"/>
</dbReference>
<accession>A0A8T0HDY9</accession>
<evidence type="ECO:0000256" key="6">
    <source>
        <dbReference type="ARBA" id="ARBA00022840"/>
    </source>
</evidence>
<dbReference type="PANTHER" id="PTHR24353">
    <property type="entry name" value="CYCLIC NUCLEOTIDE-DEPENDENT PROTEIN KINASE"/>
    <property type="match status" value="1"/>
</dbReference>
<feature type="domain" description="Cyclic nucleotide-binding" evidence="11">
    <location>
        <begin position="338"/>
        <end position="450"/>
    </location>
</feature>
<evidence type="ECO:0008006" key="14">
    <source>
        <dbReference type="Google" id="ProtNLM"/>
    </source>
</evidence>
<keyword evidence="2" id="KW-0140">cGMP</keyword>
<dbReference type="Gene3D" id="1.10.510.10">
    <property type="entry name" value="Transferase(Phosphotransferase) domain 1"/>
    <property type="match status" value="1"/>
</dbReference>
<evidence type="ECO:0000256" key="1">
    <source>
        <dbReference type="ARBA" id="ARBA00022527"/>
    </source>
</evidence>
<dbReference type="PRINTS" id="PR00103">
    <property type="entry name" value="CAMPKINASE"/>
</dbReference>
<dbReference type="SMART" id="SM00220">
    <property type="entry name" value="S_TKc"/>
    <property type="match status" value="1"/>
</dbReference>
<keyword evidence="5" id="KW-0418">Kinase</keyword>
<feature type="compositionally biased region" description="Low complexity" evidence="9">
    <location>
        <begin position="572"/>
        <end position="600"/>
    </location>
</feature>
<organism evidence="12 13">
    <name type="scientific">Ceratodon purpureus</name>
    <name type="common">Fire moss</name>
    <name type="synonym">Dicranum purpureum</name>
    <dbReference type="NCBI Taxonomy" id="3225"/>
    <lineage>
        <taxon>Eukaryota</taxon>
        <taxon>Viridiplantae</taxon>
        <taxon>Streptophyta</taxon>
        <taxon>Embryophyta</taxon>
        <taxon>Bryophyta</taxon>
        <taxon>Bryophytina</taxon>
        <taxon>Bryopsida</taxon>
        <taxon>Dicranidae</taxon>
        <taxon>Pseudoditrichales</taxon>
        <taxon>Ditrichaceae</taxon>
        <taxon>Ceratodon</taxon>
    </lineage>
</organism>
<keyword evidence="7" id="KW-0142">cGMP-binding</keyword>
<name>A0A8T0HDY9_CERPU</name>
<evidence type="ECO:0000256" key="8">
    <source>
        <dbReference type="PROSITE-ProRule" id="PRU10141"/>
    </source>
</evidence>
<dbReference type="CDD" id="cd00038">
    <property type="entry name" value="CAP_ED"/>
    <property type="match status" value="3"/>
</dbReference>
<feature type="binding site" evidence="8">
    <location>
        <position position="871"/>
    </location>
    <ligand>
        <name>ATP</name>
        <dbReference type="ChEBI" id="CHEBI:30616"/>
    </ligand>
</feature>
<evidence type="ECO:0000313" key="13">
    <source>
        <dbReference type="Proteomes" id="UP000822688"/>
    </source>
</evidence>
<keyword evidence="1" id="KW-0723">Serine/threonine-protein kinase</keyword>
<reference evidence="12 13" key="1">
    <citation type="submission" date="2020-06" db="EMBL/GenBank/DDBJ databases">
        <title>WGS assembly of Ceratodon purpureus strain R40.</title>
        <authorList>
            <person name="Carey S.B."/>
            <person name="Jenkins J."/>
            <person name="Shu S."/>
            <person name="Lovell J.T."/>
            <person name="Sreedasyam A."/>
            <person name="Maumus F."/>
            <person name="Tiley G.P."/>
            <person name="Fernandez-Pozo N."/>
            <person name="Barry K."/>
            <person name="Chen C."/>
            <person name="Wang M."/>
            <person name="Lipzen A."/>
            <person name="Daum C."/>
            <person name="Saski C.A."/>
            <person name="Payton A.C."/>
            <person name="Mcbreen J.C."/>
            <person name="Conrad R.E."/>
            <person name="Kollar L.M."/>
            <person name="Olsson S."/>
            <person name="Huttunen S."/>
            <person name="Landis J.B."/>
            <person name="Wickett N.J."/>
            <person name="Johnson M.G."/>
            <person name="Rensing S.A."/>
            <person name="Grimwood J."/>
            <person name="Schmutz J."/>
            <person name="Mcdaniel S.F."/>
        </authorList>
    </citation>
    <scope>NUCLEOTIDE SEQUENCE [LARGE SCALE GENOMIC DNA]</scope>
    <source>
        <strain evidence="12 13">R40</strain>
    </source>
</reference>
<dbReference type="GO" id="GO:0005952">
    <property type="term" value="C:cAMP-dependent protein kinase complex"/>
    <property type="evidence" value="ECO:0007669"/>
    <property type="project" value="TreeGrafter"/>
</dbReference>
<dbReference type="PROSITE" id="PS50042">
    <property type="entry name" value="CNMP_BINDING_3"/>
    <property type="match status" value="4"/>
</dbReference>
<dbReference type="PROSITE" id="PS00888">
    <property type="entry name" value="CNMP_BINDING_1"/>
    <property type="match status" value="1"/>
</dbReference>
<feature type="domain" description="Cyclic nucleotide-binding" evidence="11">
    <location>
        <begin position="217"/>
        <end position="320"/>
    </location>
</feature>
<dbReference type="Pfam" id="PF00027">
    <property type="entry name" value="cNMP_binding"/>
    <property type="match status" value="2"/>
</dbReference>
<dbReference type="Gene3D" id="2.60.120.10">
    <property type="entry name" value="Jelly Rolls"/>
    <property type="match status" value="4"/>
</dbReference>
<dbReference type="OrthoDB" id="100546at2759"/>
<evidence type="ECO:0000256" key="3">
    <source>
        <dbReference type="ARBA" id="ARBA00022679"/>
    </source>
</evidence>
<evidence type="ECO:0000256" key="5">
    <source>
        <dbReference type="ARBA" id="ARBA00022777"/>
    </source>
</evidence>
<keyword evidence="6 8" id="KW-0067">ATP-binding</keyword>
<feature type="region of interest" description="Disordered" evidence="9">
    <location>
        <begin position="538"/>
        <end position="617"/>
    </location>
</feature>
<dbReference type="InterPro" id="IPR014710">
    <property type="entry name" value="RmlC-like_jellyroll"/>
</dbReference>
<protein>
    <recommendedName>
        <fullName evidence="14">cGMP-dependent protein kinase</fullName>
    </recommendedName>
</protein>
<evidence type="ECO:0000259" key="10">
    <source>
        <dbReference type="PROSITE" id="PS50011"/>
    </source>
</evidence>
<evidence type="ECO:0000256" key="7">
    <source>
        <dbReference type="ARBA" id="ARBA00022992"/>
    </source>
</evidence>
<dbReference type="GO" id="GO:0005524">
    <property type="term" value="F:ATP binding"/>
    <property type="evidence" value="ECO:0007669"/>
    <property type="project" value="UniProtKB-UniRule"/>
</dbReference>
<dbReference type="EMBL" id="CM026427">
    <property type="protein sequence ID" value="KAG0569155.1"/>
    <property type="molecule type" value="Genomic_DNA"/>
</dbReference>
<keyword evidence="3" id="KW-0808">Transferase</keyword>
<dbReference type="PROSITE" id="PS00108">
    <property type="entry name" value="PROTEIN_KINASE_ST"/>
    <property type="match status" value="1"/>
</dbReference>
<gene>
    <name evidence="12" type="ORF">KC19_6G069200</name>
</gene>
<dbReference type="SMART" id="SM00100">
    <property type="entry name" value="cNMP"/>
    <property type="match status" value="3"/>
</dbReference>
<dbReference type="InterPro" id="IPR008271">
    <property type="entry name" value="Ser/Thr_kinase_AS"/>
</dbReference>
<dbReference type="GO" id="GO:0004691">
    <property type="term" value="F:cAMP-dependent protein kinase activity"/>
    <property type="evidence" value="ECO:0007669"/>
    <property type="project" value="TreeGrafter"/>
</dbReference>
<keyword evidence="13" id="KW-1185">Reference proteome</keyword>
<evidence type="ECO:0000313" key="12">
    <source>
        <dbReference type="EMBL" id="KAG0569155.1"/>
    </source>
</evidence>
<proteinExistence type="predicted"/>
<feature type="domain" description="Protein kinase" evidence="10">
    <location>
        <begin position="842"/>
        <end position="1099"/>
    </location>
</feature>
<dbReference type="InterPro" id="IPR000719">
    <property type="entry name" value="Prot_kinase_dom"/>
</dbReference>
<comment type="caution">
    <text evidence="12">The sequence shown here is derived from an EMBL/GenBank/DDBJ whole genome shotgun (WGS) entry which is preliminary data.</text>
</comment>
<evidence type="ECO:0000256" key="9">
    <source>
        <dbReference type="SAM" id="MobiDB-lite"/>
    </source>
</evidence>
<dbReference type="Proteomes" id="UP000822688">
    <property type="component" value="Chromosome 6"/>
</dbReference>
<dbReference type="InterPro" id="IPR018488">
    <property type="entry name" value="cNMP-bd_CS"/>
</dbReference>
<feature type="region of interest" description="Disordered" evidence="9">
    <location>
        <begin position="121"/>
        <end position="166"/>
    </location>
</feature>
<dbReference type="Gene3D" id="3.30.200.20">
    <property type="entry name" value="Phosphorylase Kinase, domain 1"/>
    <property type="match status" value="1"/>
</dbReference>
<dbReference type="InterPro" id="IPR017441">
    <property type="entry name" value="Protein_kinase_ATP_BS"/>
</dbReference>
<dbReference type="PANTHER" id="PTHR24353:SF142">
    <property type="entry name" value="CAMP CGMP-DEPENDENT PROTEIN KINASE"/>
    <property type="match status" value="1"/>
</dbReference>
<dbReference type="AlphaFoldDB" id="A0A8T0HDY9"/>
<evidence type="ECO:0000256" key="2">
    <source>
        <dbReference type="ARBA" id="ARBA00022535"/>
    </source>
</evidence>
<dbReference type="SUPFAM" id="SSF51206">
    <property type="entry name" value="cAMP-binding domain-like"/>
    <property type="match status" value="4"/>
</dbReference>
<dbReference type="SUPFAM" id="SSF56112">
    <property type="entry name" value="Protein kinase-like (PK-like)"/>
    <property type="match status" value="1"/>
</dbReference>
<dbReference type="InterPro" id="IPR011009">
    <property type="entry name" value="Kinase-like_dom_sf"/>
</dbReference>
<dbReference type="InterPro" id="IPR018490">
    <property type="entry name" value="cNMP-bd_dom_sf"/>
</dbReference>
<keyword evidence="4 8" id="KW-0547">Nucleotide-binding</keyword>
<feature type="compositionally biased region" description="Polar residues" evidence="9">
    <location>
        <begin position="543"/>
        <end position="563"/>
    </location>
</feature>
<evidence type="ECO:0000256" key="4">
    <source>
        <dbReference type="ARBA" id="ARBA00022741"/>
    </source>
</evidence>
<feature type="domain" description="Cyclic nucleotide-binding" evidence="11">
    <location>
        <begin position="706"/>
        <end position="831"/>
    </location>
</feature>
<evidence type="ECO:0000259" key="11">
    <source>
        <dbReference type="PROSITE" id="PS50042"/>
    </source>
</evidence>
<dbReference type="GO" id="GO:0030553">
    <property type="term" value="F:cGMP binding"/>
    <property type="evidence" value="ECO:0007669"/>
    <property type="project" value="UniProtKB-KW"/>
</dbReference>